<dbReference type="GeneID" id="120252890"/>
<keyword evidence="1" id="KW-0677">Repeat</keyword>
<evidence type="ECO:0000313" key="4">
    <source>
        <dbReference type="Proteomes" id="UP001515500"/>
    </source>
</evidence>
<protein>
    <submittedName>
        <fullName evidence="5">Pentatricopeptide repeat-containing protein At3g12770-like</fullName>
    </submittedName>
</protein>
<feature type="repeat" description="PPR" evidence="3">
    <location>
        <begin position="279"/>
        <end position="313"/>
    </location>
</feature>
<dbReference type="FunFam" id="1.25.40.10:FF:000205">
    <property type="entry name" value="Pentatricopeptide repeat-containing protein, mitochondrial"/>
    <property type="match status" value="1"/>
</dbReference>
<dbReference type="InterPro" id="IPR002885">
    <property type="entry name" value="PPR_rpt"/>
</dbReference>
<accession>A0AB40AQ00</accession>
<comment type="similarity">
    <text evidence="2">Belongs to the PPR family. PCMP-E subfamily.</text>
</comment>
<feature type="repeat" description="PPR" evidence="3">
    <location>
        <begin position="244"/>
        <end position="278"/>
    </location>
</feature>
<feature type="repeat" description="PPR" evidence="3">
    <location>
        <begin position="380"/>
        <end position="414"/>
    </location>
</feature>
<gene>
    <name evidence="5" type="primary">LOC120252890</name>
</gene>
<dbReference type="InterPro" id="IPR011990">
    <property type="entry name" value="TPR-like_helical_dom_sf"/>
</dbReference>
<dbReference type="PANTHER" id="PTHR47926:SF426">
    <property type="entry name" value="TETRATRICOPEPTIDE-LIKE HELICAL DOMAIN SUPERFAMILY, DYW DOMAIN-CONTAINING PROTEIN"/>
    <property type="match status" value="1"/>
</dbReference>
<dbReference type="RefSeq" id="XP_039117023.1">
    <property type="nucleotide sequence ID" value="XM_039261089.1"/>
</dbReference>
<feature type="repeat" description="PPR" evidence="3">
    <location>
        <begin position="112"/>
        <end position="142"/>
    </location>
</feature>
<dbReference type="FunFam" id="1.25.40.10:FF:000090">
    <property type="entry name" value="Pentatricopeptide repeat-containing protein, chloroplastic"/>
    <property type="match status" value="1"/>
</dbReference>
<evidence type="ECO:0000313" key="5">
    <source>
        <dbReference type="RefSeq" id="XP_039117023.1"/>
    </source>
</evidence>
<dbReference type="GO" id="GO:0005739">
    <property type="term" value="C:mitochondrion"/>
    <property type="evidence" value="ECO:0007669"/>
    <property type="project" value="UniProtKB-ARBA"/>
</dbReference>
<keyword evidence="4" id="KW-1185">Reference proteome</keyword>
<dbReference type="PANTHER" id="PTHR47926">
    <property type="entry name" value="PENTATRICOPEPTIDE REPEAT-CONTAINING PROTEIN"/>
    <property type="match status" value="1"/>
</dbReference>
<dbReference type="Pfam" id="PF13041">
    <property type="entry name" value="PPR_2"/>
    <property type="match status" value="3"/>
</dbReference>
<dbReference type="GO" id="GO:0009451">
    <property type="term" value="P:RNA modification"/>
    <property type="evidence" value="ECO:0007669"/>
    <property type="project" value="InterPro"/>
</dbReference>
<evidence type="ECO:0000256" key="1">
    <source>
        <dbReference type="ARBA" id="ARBA00022737"/>
    </source>
</evidence>
<dbReference type="FunFam" id="1.25.40.10:FF:000344">
    <property type="entry name" value="Pentatricopeptide repeat-containing protein"/>
    <property type="match status" value="1"/>
</dbReference>
<dbReference type="GO" id="GO:0003723">
    <property type="term" value="F:RNA binding"/>
    <property type="evidence" value="ECO:0007669"/>
    <property type="project" value="InterPro"/>
</dbReference>
<reference evidence="5" key="1">
    <citation type="submission" date="2025-08" db="UniProtKB">
        <authorList>
            <consortium name="RefSeq"/>
        </authorList>
    </citation>
    <scope>IDENTIFICATION</scope>
</reference>
<dbReference type="AlphaFoldDB" id="A0AB40AQ00"/>
<organism evidence="4 5">
    <name type="scientific">Dioscorea cayennensis subsp. rotundata</name>
    <name type="common">White Guinea yam</name>
    <name type="synonym">Dioscorea rotundata</name>
    <dbReference type="NCBI Taxonomy" id="55577"/>
    <lineage>
        <taxon>Eukaryota</taxon>
        <taxon>Viridiplantae</taxon>
        <taxon>Streptophyta</taxon>
        <taxon>Embryophyta</taxon>
        <taxon>Tracheophyta</taxon>
        <taxon>Spermatophyta</taxon>
        <taxon>Magnoliopsida</taxon>
        <taxon>Liliopsida</taxon>
        <taxon>Dioscoreales</taxon>
        <taxon>Dioscoreaceae</taxon>
        <taxon>Dioscorea</taxon>
    </lineage>
</organism>
<proteinExistence type="inferred from homology"/>
<dbReference type="Pfam" id="PF01535">
    <property type="entry name" value="PPR"/>
    <property type="match status" value="4"/>
</dbReference>
<feature type="repeat" description="PPR" evidence="3">
    <location>
        <begin position="143"/>
        <end position="177"/>
    </location>
</feature>
<feature type="repeat" description="PPR" evidence="3">
    <location>
        <begin position="41"/>
        <end position="76"/>
    </location>
</feature>
<sequence>MLSKQALVIPSNISILFLKTYLKSGDLQSARQLLDKIPQPDLRSLSLLISAYTDHGRPREAISIYSKLHSEKNLKPDGFVLLSLAKACAASEDLVKAMEIHRDVIRYGFSLDLPLANCLIDMYGKCGCVEGSWKVFDEMPDKDVVSWTTVISSYLNCGMTSSALGLFNDMVFVGAKPNSVTLSKVLPACSELRALNPGREIHCFAMRKGLDDNVFVSSGLVDMYAKCSSVSKARIIFNRIPEKDVVSWNVILAAYFLNGEHQEGMNLFKQMKDEGARVNSSSWNCMISGCVNTGNFKLAFDILSQMQHFGLKCNKVTLASILPAFTGPESLMFGRESHGYIIRHDFEKDVMLMTAILLMYAKCGDLEKSRKVFDAMTTKDTVTWNTMIFANSMHGCGDEVLSLFKRMIQLDVRPTPVTFMAVLSGCSHSHLVDESREIFNSMSRDYGIEPDTNHYACIVDVLSRSGYLKEAYEFIQSMPMQPTVGVWGALLSGCREYKNVEFGKIAAEKLFEIEPENSGDKHTREIYTCEKQDSSHHLRKT</sequence>
<dbReference type="Gene3D" id="1.25.40.10">
    <property type="entry name" value="Tetratricopeptide repeat domain"/>
    <property type="match status" value="5"/>
</dbReference>
<dbReference type="Proteomes" id="UP001515500">
    <property type="component" value="Chromosome 24"/>
</dbReference>
<evidence type="ECO:0000256" key="2">
    <source>
        <dbReference type="ARBA" id="ARBA00061659"/>
    </source>
</evidence>
<dbReference type="NCBIfam" id="TIGR00756">
    <property type="entry name" value="PPR"/>
    <property type="match status" value="6"/>
</dbReference>
<dbReference type="PROSITE" id="PS51375">
    <property type="entry name" value="PPR"/>
    <property type="match status" value="7"/>
</dbReference>
<feature type="repeat" description="PPR" evidence="3">
    <location>
        <begin position="415"/>
        <end position="450"/>
    </location>
</feature>
<dbReference type="InterPro" id="IPR046960">
    <property type="entry name" value="PPR_At4g14850-like_plant"/>
</dbReference>
<name>A0AB40AQ00_DIOCR</name>
<evidence type="ECO:0000256" key="3">
    <source>
        <dbReference type="PROSITE-ProRule" id="PRU00708"/>
    </source>
</evidence>